<dbReference type="OrthoDB" id="5421607at2759"/>
<name>A0A9N9X5Y7_DIABA</name>
<evidence type="ECO:0000256" key="9">
    <source>
        <dbReference type="ARBA" id="ARBA00023135"/>
    </source>
</evidence>
<dbReference type="Gene3D" id="1.25.40.10">
    <property type="entry name" value="Tetratricopeptide repeat domain"/>
    <property type="match status" value="2"/>
</dbReference>
<feature type="coiled-coil region" evidence="12">
    <location>
        <begin position="191"/>
        <end position="218"/>
    </location>
</feature>
<dbReference type="PIRSF" id="PIRSF038922">
    <property type="entry name" value="SRP72"/>
    <property type="match status" value="1"/>
</dbReference>
<dbReference type="GO" id="GO:0005783">
    <property type="term" value="C:endoplasmic reticulum"/>
    <property type="evidence" value="ECO:0007669"/>
    <property type="project" value="UniProtKB-SubCell"/>
</dbReference>
<organism evidence="15 16">
    <name type="scientific">Diabrotica balteata</name>
    <name type="common">Banded cucumber beetle</name>
    <dbReference type="NCBI Taxonomy" id="107213"/>
    <lineage>
        <taxon>Eukaryota</taxon>
        <taxon>Metazoa</taxon>
        <taxon>Ecdysozoa</taxon>
        <taxon>Arthropoda</taxon>
        <taxon>Hexapoda</taxon>
        <taxon>Insecta</taxon>
        <taxon>Pterygota</taxon>
        <taxon>Neoptera</taxon>
        <taxon>Endopterygota</taxon>
        <taxon>Coleoptera</taxon>
        <taxon>Polyphaga</taxon>
        <taxon>Cucujiformia</taxon>
        <taxon>Chrysomeloidea</taxon>
        <taxon>Chrysomelidae</taxon>
        <taxon>Galerucinae</taxon>
        <taxon>Diabroticina</taxon>
        <taxon>Diabroticites</taxon>
        <taxon>Diabrotica</taxon>
    </lineage>
</organism>
<dbReference type="PANTHER" id="PTHR14094:SF9">
    <property type="entry name" value="SIGNAL RECOGNITION PARTICLE SUBUNIT SRP72"/>
    <property type="match status" value="1"/>
</dbReference>
<comment type="subcellular location">
    <subcellularLocation>
        <location evidence="2 11">Cytoplasm</location>
    </subcellularLocation>
    <subcellularLocation>
        <location evidence="1">Endoplasmic reticulum</location>
    </subcellularLocation>
</comment>
<evidence type="ECO:0000256" key="4">
    <source>
        <dbReference type="ARBA" id="ARBA00018350"/>
    </source>
</evidence>
<evidence type="ECO:0000259" key="14">
    <source>
        <dbReference type="Pfam" id="PF08492"/>
    </source>
</evidence>
<protein>
    <recommendedName>
        <fullName evidence="4 11">Signal recognition particle subunit SRP72</fullName>
    </recommendedName>
</protein>
<keyword evidence="7" id="KW-0802">TPR repeat</keyword>
<keyword evidence="10 11" id="KW-0687">Ribonucleoprotein</keyword>
<keyword evidence="5 11" id="KW-0963">Cytoplasm</keyword>
<dbReference type="Proteomes" id="UP001153709">
    <property type="component" value="Chromosome 10"/>
</dbReference>
<evidence type="ECO:0000256" key="5">
    <source>
        <dbReference type="ARBA" id="ARBA00022490"/>
    </source>
</evidence>
<dbReference type="InterPro" id="IPR026270">
    <property type="entry name" value="SRP72"/>
</dbReference>
<feature type="domain" description="Signal recognition particle SRP72 subunit RNA-binding" evidence="14">
    <location>
        <begin position="535"/>
        <end position="588"/>
    </location>
</feature>
<dbReference type="GO" id="GO:0043022">
    <property type="term" value="F:ribosome binding"/>
    <property type="evidence" value="ECO:0007669"/>
    <property type="project" value="TreeGrafter"/>
</dbReference>
<evidence type="ECO:0000256" key="8">
    <source>
        <dbReference type="ARBA" id="ARBA00022824"/>
    </source>
</evidence>
<dbReference type="FunFam" id="1.25.40.10:FF:000062">
    <property type="entry name" value="Signal recognition particle subunit SRP72"/>
    <property type="match status" value="1"/>
</dbReference>
<dbReference type="GO" id="GO:0008312">
    <property type="term" value="F:7S RNA binding"/>
    <property type="evidence" value="ECO:0007669"/>
    <property type="project" value="InterPro"/>
</dbReference>
<dbReference type="Pfam" id="PF17004">
    <property type="entry name" value="SRP_TPR_like"/>
    <property type="match status" value="1"/>
</dbReference>
<dbReference type="SUPFAM" id="SSF48452">
    <property type="entry name" value="TPR-like"/>
    <property type="match status" value="3"/>
</dbReference>
<dbReference type="GO" id="GO:0006614">
    <property type="term" value="P:SRP-dependent cotranslational protein targeting to membrane"/>
    <property type="evidence" value="ECO:0007669"/>
    <property type="project" value="UniProtKB-UniRule"/>
</dbReference>
<dbReference type="InterPro" id="IPR031545">
    <property type="entry name" value="SRP72_TPR-like"/>
</dbReference>
<feature type="compositionally biased region" description="Basic residues" evidence="13">
    <location>
        <begin position="641"/>
        <end position="656"/>
    </location>
</feature>
<evidence type="ECO:0000256" key="6">
    <source>
        <dbReference type="ARBA" id="ARBA00022737"/>
    </source>
</evidence>
<evidence type="ECO:0000256" key="7">
    <source>
        <dbReference type="ARBA" id="ARBA00022803"/>
    </source>
</evidence>
<dbReference type="InterPro" id="IPR013699">
    <property type="entry name" value="Signal_recog_part_SRP72_RNA-bd"/>
</dbReference>
<evidence type="ECO:0000256" key="11">
    <source>
        <dbReference type="PIRNR" id="PIRNR038922"/>
    </source>
</evidence>
<keyword evidence="6" id="KW-0677">Repeat</keyword>
<evidence type="ECO:0000256" key="3">
    <source>
        <dbReference type="ARBA" id="ARBA00007676"/>
    </source>
</evidence>
<accession>A0A9N9X5Y7</accession>
<evidence type="ECO:0000256" key="2">
    <source>
        <dbReference type="ARBA" id="ARBA00004496"/>
    </source>
</evidence>
<feature type="compositionally biased region" description="Polar residues" evidence="13">
    <location>
        <begin position="528"/>
        <end position="542"/>
    </location>
</feature>
<keyword evidence="12" id="KW-0175">Coiled coil</keyword>
<comment type="similarity">
    <text evidence="3 11">Belongs to the SRP72 family.</text>
</comment>
<feature type="compositionally biased region" description="Basic and acidic residues" evidence="13">
    <location>
        <begin position="573"/>
        <end position="585"/>
    </location>
</feature>
<evidence type="ECO:0000256" key="13">
    <source>
        <dbReference type="SAM" id="MobiDB-lite"/>
    </source>
</evidence>
<sequence>MAEKSTKEKTITSLYAELNKFNQNGEYERSLKTSNKILGVAPHEFLAFQCKMVCLIHLSRFEEAISLMNKNPQFLQELIFEKAYSYYRVNKPEEALKIIELSEKELDFRCKELKAQILYRLEQYDNSVSIYRDIIKNMHDDDYDDERYTNLSAAMVHLKNENVMDTINEFVENTYEQCYNKACLLIEYENYLEAEKKLKQCEKMCREMLEEDETTEEEIDIELALIRIQLAYVYQKQGRTKESQQLYTGNLKLKLDDIALMAVASNNIVCINKDQNLFDSKKKMKVALNDGLTFKLPSKQRKLIALNNAILNYYINQTDQCEKACNLIDEKWPELQLQTATLRALNLIKADKPKDAITLLNKIKTKDDNLYINLCIAQIYLMQGEKAEACQILENLGESRYKPGIVGALTTLYLGIGKEDVALKVFEKTVEFYKKNNVKGVNLSQLWRQAAEFHIKKGLPQVAANSLEELLKTNKNDLRLIAQLILGYAQFNESKAVKLASELTPIEELAKEVDLDALEATALPTISYNKKSPSSKQESLPSTPRDESQKKTRKHKKRKGKLPKNYDALVAPDPERWLPKYERTGYRKKRDRRAKEVIKGSQGTASGQAEQYDFSKFVEDSSDTASTSVDPSPRPSSKSAQTHHKKSQQKKKGKRR</sequence>
<reference evidence="15" key="1">
    <citation type="submission" date="2022-01" db="EMBL/GenBank/DDBJ databases">
        <authorList>
            <person name="King R."/>
        </authorList>
    </citation>
    <scope>NUCLEOTIDE SEQUENCE</scope>
</reference>
<gene>
    <name evidence="15" type="ORF">DIABBA_LOCUS2563</name>
</gene>
<keyword evidence="9 11" id="KW-0733">Signal recognition particle</keyword>
<evidence type="ECO:0000256" key="1">
    <source>
        <dbReference type="ARBA" id="ARBA00004240"/>
    </source>
</evidence>
<dbReference type="EMBL" id="OU898285">
    <property type="protein sequence ID" value="CAG9828661.1"/>
    <property type="molecule type" value="Genomic_DNA"/>
</dbReference>
<dbReference type="GO" id="GO:0005786">
    <property type="term" value="C:signal recognition particle, endoplasmic reticulum targeting"/>
    <property type="evidence" value="ECO:0007669"/>
    <property type="project" value="UniProtKB-UniRule"/>
</dbReference>
<dbReference type="AlphaFoldDB" id="A0A9N9X5Y7"/>
<dbReference type="PANTHER" id="PTHR14094">
    <property type="entry name" value="SIGNAL RECOGNITION PARTICLE 72"/>
    <property type="match status" value="1"/>
</dbReference>
<feature type="compositionally biased region" description="Basic residues" evidence="13">
    <location>
        <begin position="551"/>
        <end position="562"/>
    </location>
</feature>
<keyword evidence="8" id="KW-0256">Endoplasmic reticulum</keyword>
<comment type="function">
    <text evidence="11">Component of the signal recognition particle (SRP) complex, a ribonucleoprotein complex that mediates the cotranslational targeting of secretory and membrane proteins to the endoplasmic reticulum (ER).</text>
</comment>
<evidence type="ECO:0000256" key="10">
    <source>
        <dbReference type="ARBA" id="ARBA00023274"/>
    </source>
</evidence>
<evidence type="ECO:0000313" key="16">
    <source>
        <dbReference type="Proteomes" id="UP001153709"/>
    </source>
</evidence>
<keyword evidence="16" id="KW-1185">Reference proteome</keyword>
<feature type="region of interest" description="Disordered" evidence="13">
    <location>
        <begin position="528"/>
        <end position="656"/>
    </location>
</feature>
<evidence type="ECO:0000256" key="12">
    <source>
        <dbReference type="SAM" id="Coils"/>
    </source>
</evidence>
<proteinExistence type="inferred from homology"/>
<dbReference type="Pfam" id="PF08492">
    <property type="entry name" value="SRP72"/>
    <property type="match status" value="1"/>
</dbReference>
<evidence type="ECO:0000313" key="15">
    <source>
        <dbReference type="EMBL" id="CAG9828661.1"/>
    </source>
</evidence>
<dbReference type="InterPro" id="IPR011990">
    <property type="entry name" value="TPR-like_helical_dom_sf"/>
</dbReference>